<evidence type="ECO:0000313" key="2">
    <source>
        <dbReference type="Proteomes" id="UP000216682"/>
    </source>
</evidence>
<evidence type="ECO:0000313" key="1">
    <source>
        <dbReference type="EMBL" id="OZT77780.1"/>
    </source>
</evidence>
<proteinExistence type="predicted"/>
<organism evidence="1 2">
    <name type="scientific">Salinicoccus roseus</name>
    <dbReference type="NCBI Taxonomy" id="45670"/>
    <lineage>
        <taxon>Bacteria</taxon>
        <taxon>Bacillati</taxon>
        <taxon>Bacillota</taxon>
        <taxon>Bacilli</taxon>
        <taxon>Bacillales</taxon>
        <taxon>Staphylococcaceae</taxon>
        <taxon>Salinicoccus</taxon>
    </lineage>
</organism>
<dbReference type="AlphaFoldDB" id="A0A265E8E1"/>
<sequence>MKWKEFVSGKSVDVTGEKMRKDEKNQSDAGLVDIDDLPKMVAAEKEARRQQADKRAADVKHRHLSRKHHLPGKLRRTEEYRYYKDSLATEGETPLFLEIADLGKKELTMFTTWTPGHGTLLILSDWGLRLVSAKKGFRVEEYPLPQLRGIYKNENHYIIQVGNKKIQMRIKKANELIKLFEQLKTRNN</sequence>
<protein>
    <submittedName>
        <fullName evidence="1">Uncharacterized protein</fullName>
    </submittedName>
</protein>
<dbReference type="EMBL" id="NPEZ01000001">
    <property type="protein sequence ID" value="OZT77780.1"/>
    <property type="molecule type" value="Genomic_DNA"/>
</dbReference>
<gene>
    <name evidence="1" type="ORF">CFN03_00370</name>
</gene>
<accession>A0A265E8E1</accession>
<reference evidence="1 2" key="1">
    <citation type="submission" date="2017-07" db="EMBL/GenBank/DDBJ databases">
        <title>Shotgun whole genome sequences of three halophilic bacterial isolates.</title>
        <authorList>
            <person name="Pozzo T."/>
            <person name="Higdon S.M."/>
            <person name="Quillaguaman J."/>
        </authorList>
    </citation>
    <scope>NUCLEOTIDE SEQUENCE [LARGE SCALE GENOMIC DNA]</scope>
    <source>
        <strain evidence="1 2">BU-1</strain>
    </source>
</reference>
<comment type="caution">
    <text evidence="1">The sequence shown here is derived from an EMBL/GenBank/DDBJ whole genome shotgun (WGS) entry which is preliminary data.</text>
</comment>
<dbReference type="Proteomes" id="UP000216682">
    <property type="component" value="Unassembled WGS sequence"/>
</dbReference>
<dbReference type="RefSeq" id="WP_094905327.1">
    <property type="nucleotide sequence ID" value="NZ_NPEZ01000001.1"/>
</dbReference>
<name>A0A265E8E1_9STAP</name>